<reference evidence="1 2" key="1">
    <citation type="journal article" date="2014" name="PLoS Genet.">
        <title>The Genome of Spironucleus salmonicida Highlights a Fish Pathogen Adapted to Fluctuating Environments.</title>
        <authorList>
            <person name="Xu F."/>
            <person name="Jerlstrom-Hultqvist J."/>
            <person name="Einarsson E."/>
            <person name="Astvaldsson A."/>
            <person name="Svard S.G."/>
            <person name="Andersson J.O."/>
        </authorList>
    </citation>
    <scope>NUCLEOTIDE SEQUENCE</scope>
    <source>
        <strain evidence="2">ATCC 50377</strain>
    </source>
</reference>
<dbReference type="AlphaFoldDB" id="V6LVS8"/>
<dbReference type="SUPFAM" id="SSF50998">
    <property type="entry name" value="Quinoprotein alcohol dehydrogenase-like"/>
    <property type="match status" value="1"/>
</dbReference>
<organism evidence="1">
    <name type="scientific">Spironucleus salmonicida</name>
    <dbReference type="NCBI Taxonomy" id="348837"/>
    <lineage>
        <taxon>Eukaryota</taxon>
        <taxon>Metamonada</taxon>
        <taxon>Diplomonadida</taxon>
        <taxon>Hexamitidae</taxon>
        <taxon>Hexamitinae</taxon>
        <taxon>Spironucleus</taxon>
    </lineage>
</organism>
<dbReference type="EMBL" id="AUWU02000004">
    <property type="protein sequence ID" value="KAH0573747.1"/>
    <property type="molecule type" value="Genomic_DNA"/>
</dbReference>
<evidence type="ECO:0000313" key="3">
    <source>
        <dbReference type="Proteomes" id="UP000018208"/>
    </source>
</evidence>
<reference evidence="2" key="2">
    <citation type="submission" date="2020-12" db="EMBL/GenBank/DDBJ databases">
        <title>New Spironucleus salmonicida genome in near-complete chromosomes.</title>
        <authorList>
            <person name="Xu F."/>
            <person name="Kurt Z."/>
            <person name="Jimenez-Gonzalez A."/>
            <person name="Astvaldsson A."/>
            <person name="Andersson J.O."/>
            <person name="Svard S.G."/>
        </authorList>
    </citation>
    <scope>NUCLEOTIDE SEQUENCE</scope>
    <source>
        <strain evidence="2">ATCC 50377</strain>
    </source>
</reference>
<dbReference type="InterPro" id="IPR011047">
    <property type="entry name" value="Quinoprotein_ADH-like_sf"/>
</dbReference>
<sequence length="309" mass="35127">MSDEEPSWASDTPLEQQAIIKTSKNPLIPQISVIEDYNKEMYGIGSVQSIYSINNVVCIYTSDLTVRVFNNSKFIRQFIVPKPPASQFLFNENIYFFFSTIIIQINIISGIQKTLKNTFGRVTYAKKVEENAIIINGNNVSIIDIHQLRSITDYKLRFSPSHSASSSSYVISANNMDIHLINLKTQQKFSFTTTSIVTYIETMGDILVIGTKSGMVDLYQINNLNFDTKSIQPTRSYKNLTDPIKCISIQPQGKYIFYSAGQQFRLISIDKLEICAIRYMNLSSSKVIWKDNVVLLGKMDGRVMQIQID</sequence>
<dbReference type="Proteomes" id="UP000018208">
    <property type="component" value="Unassembled WGS sequence"/>
</dbReference>
<proteinExistence type="predicted"/>
<protein>
    <submittedName>
        <fullName evidence="1">Uncharacterized protein</fullName>
    </submittedName>
</protein>
<gene>
    <name evidence="1" type="ORF">SS50377_11278</name>
    <name evidence="2" type="ORF">SS50377_23682</name>
</gene>
<dbReference type="EMBL" id="KI545981">
    <property type="protein sequence ID" value="EST48665.1"/>
    <property type="molecule type" value="Genomic_DNA"/>
</dbReference>
<dbReference type="InterPro" id="IPR015943">
    <property type="entry name" value="WD40/YVTN_repeat-like_dom_sf"/>
</dbReference>
<keyword evidence="3" id="KW-1185">Reference proteome</keyword>
<name>V6LVS8_9EUKA</name>
<evidence type="ECO:0000313" key="1">
    <source>
        <dbReference type="EMBL" id="EST48665.1"/>
    </source>
</evidence>
<evidence type="ECO:0000313" key="2">
    <source>
        <dbReference type="EMBL" id="KAH0573747.1"/>
    </source>
</evidence>
<dbReference type="Gene3D" id="2.130.10.10">
    <property type="entry name" value="YVTN repeat-like/Quinoprotein amine dehydrogenase"/>
    <property type="match status" value="1"/>
</dbReference>
<accession>V6LVS8</accession>
<dbReference type="VEuPathDB" id="GiardiaDB:SS50377_23682"/>